<accession>A0AAW2GBU8</accession>
<feature type="chain" id="PRO_5043576279" evidence="1">
    <location>
        <begin position="21"/>
        <end position="172"/>
    </location>
</feature>
<dbReference type="Proteomes" id="UP001430953">
    <property type="component" value="Unassembled WGS sequence"/>
</dbReference>
<evidence type="ECO:0000313" key="2">
    <source>
        <dbReference type="EMBL" id="KAL0124699.1"/>
    </source>
</evidence>
<dbReference type="EMBL" id="JADYXP020000005">
    <property type="protein sequence ID" value="KAL0124699.1"/>
    <property type="molecule type" value="Genomic_DNA"/>
</dbReference>
<comment type="caution">
    <text evidence="2">The sequence shown here is derived from an EMBL/GenBank/DDBJ whole genome shotgun (WGS) entry which is preliminary data.</text>
</comment>
<reference evidence="2 3" key="1">
    <citation type="submission" date="2023-03" db="EMBL/GenBank/DDBJ databases">
        <title>High recombination rates correlate with genetic variation in Cardiocondyla obscurior ants.</title>
        <authorList>
            <person name="Errbii M."/>
        </authorList>
    </citation>
    <scope>NUCLEOTIDE SEQUENCE [LARGE SCALE GENOMIC DNA]</scope>
    <source>
        <strain evidence="2">Alpha-2009</strain>
        <tissue evidence="2">Whole body</tissue>
    </source>
</reference>
<gene>
    <name evidence="2" type="ORF">PUN28_006507</name>
</gene>
<feature type="signal peptide" evidence="1">
    <location>
        <begin position="1"/>
        <end position="20"/>
    </location>
</feature>
<dbReference type="AlphaFoldDB" id="A0AAW2GBU8"/>
<keyword evidence="1" id="KW-0732">Signal</keyword>
<protein>
    <submittedName>
        <fullName evidence="2">Uncharacterized protein</fullName>
    </submittedName>
</protein>
<organism evidence="2 3">
    <name type="scientific">Cardiocondyla obscurior</name>
    <dbReference type="NCBI Taxonomy" id="286306"/>
    <lineage>
        <taxon>Eukaryota</taxon>
        <taxon>Metazoa</taxon>
        <taxon>Ecdysozoa</taxon>
        <taxon>Arthropoda</taxon>
        <taxon>Hexapoda</taxon>
        <taxon>Insecta</taxon>
        <taxon>Pterygota</taxon>
        <taxon>Neoptera</taxon>
        <taxon>Endopterygota</taxon>
        <taxon>Hymenoptera</taxon>
        <taxon>Apocrita</taxon>
        <taxon>Aculeata</taxon>
        <taxon>Formicoidea</taxon>
        <taxon>Formicidae</taxon>
        <taxon>Myrmicinae</taxon>
        <taxon>Cardiocondyla</taxon>
    </lineage>
</organism>
<proteinExistence type="predicted"/>
<keyword evidence="3" id="KW-1185">Reference proteome</keyword>
<evidence type="ECO:0000313" key="3">
    <source>
        <dbReference type="Proteomes" id="UP001430953"/>
    </source>
</evidence>
<name>A0AAW2GBU8_9HYME</name>
<sequence length="172" mass="19402">MTIKCLRILWAVLAVAGAKSATIIENKNVNVIVNVNAQELAQELWKIIESRLNNKTNNVTNPQSIISDLEKAVGPIVSPSRRSNIAPSVLQVANELDKITRKALNLNAPNMNMLDEEIMTRNIVANMMAFLKMILAMPHHFATTPDRIIMKRKTYVDVEIKIREKDILNVIY</sequence>
<evidence type="ECO:0000256" key="1">
    <source>
        <dbReference type="SAM" id="SignalP"/>
    </source>
</evidence>